<dbReference type="InterPro" id="IPR012373">
    <property type="entry name" value="Ferrdict_sens_TM"/>
</dbReference>
<dbReference type="InterPro" id="IPR019546">
    <property type="entry name" value="TAT_signal_bac_arc"/>
</dbReference>
<dbReference type="PANTHER" id="PTHR30273:SF2">
    <property type="entry name" value="PROTEIN FECR"/>
    <property type="match status" value="1"/>
</dbReference>
<accession>A0A420EP16</accession>
<dbReference type="Proteomes" id="UP000284395">
    <property type="component" value="Unassembled WGS sequence"/>
</dbReference>
<dbReference type="NCBIfam" id="TIGR01409">
    <property type="entry name" value="TAT_signal_seq"/>
    <property type="match status" value="1"/>
</dbReference>
<comment type="caution">
    <text evidence="3">The sequence shown here is derived from an EMBL/GenBank/DDBJ whole genome shotgun (WGS) entry which is preliminary data.</text>
</comment>
<gene>
    <name evidence="3" type="ORF">D6851_04045</name>
</gene>
<dbReference type="InterPro" id="IPR006860">
    <property type="entry name" value="FecR"/>
</dbReference>
<protein>
    <submittedName>
        <fullName evidence="3">DUF4880 domain-containing protein</fullName>
    </submittedName>
</protein>
<dbReference type="Pfam" id="PF04773">
    <property type="entry name" value="FecR"/>
    <property type="match status" value="1"/>
</dbReference>
<dbReference type="Pfam" id="PF16220">
    <property type="entry name" value="DUF4880"/>
    <property type="match status" value="1"/>
</dbReference>
<dbReference type="Gene3D" id="3.55.50.30">
    <property type="match status" value="1"/>
</dbReference>
<reference evidence="3 4" key="1">
    <citation type="submission" date="2018-09" db="EMBL/GenBank/DDBJ databases">
        <title>Altererythrobacter spongiae sp. nov., isolated from a marine sponge.</title>
        <authorList>
            <person name="Zhuang L."/>
            <person name="Luo L."/>
        </authorList>
    </citation>
    <scope>NUCLEOTIDE SEQUENCE [LARGE SCALE GENOMIC DNA]</scope>
    <source>
        <strain evidence="3 4">HN-Y73</strain>
    </source>
</reference>
<evidence type="ECO:0000259" key="1">
    <source>
        <dbReference type="Pfam" id="PF04773"/>
    </source>
</evidence>
<dbReference type="PANTHER" id="PTHR30273">
    <property type="entry name" value="PERIPLASMIC SIGNAL SENSOR AND SIGMA FACTOR ACTIVATOR FECR-RELATED"/>
    <property type="match status" value="1"/>
</dbReference>
<dbReference type="PIRSF" id="PIRSF018266">
    <property type="entry name" value="FecR"/>
    <property type="match status" value="1"/>
</dbReference>
<keyword evidence="4" id="KW-1185">Reference proteome</keyword>
<dbReference type="InterPro" id="IPR032623">
    <property type="entry name" value="FecR_N"/>
</dbReference>
<dbReference type="AlphaFoldDB" id="A0A420EP16"/>
<evidence type="ECO:0000313" key="4">
    <source>
        <dbReference type="Proteomes" id="UP000284395"/>
    </source>
</evidence>
<feature type="domain" description="FecR protein" evidence="1">
    <location>
        <begin position="141"/>
        <end position="227"/>
    </location>
</feature>
<dbReference type="RefSeq" id="WP_120323609.1">
    <property type="nucleotide sequence ID" value="NZ_RAPF01000002.1"/>
</dbReference>
<organism evidence="3 4">
    <name type="scientific">Altericroceibacterium spongiae</name>
    <dbReference type="NCBI Taxonomy" id="2320269"/>
    <lineage>
        <taxon>Bacteria</taxon>
        <taxon>Pseudomonadati</taxon>
        <taxon>Pseudomonadota</taxon>
        <taxon>Alphaproteobacteria</taxon>
        <taxon>Sphingomonadales</taxon>
        <taxon>Erythrobacteraceae</taxon>
        <taxon>Altericroceibacterium</taxon>
    </lineage>
</organism>
<evidence type="ECO:0000313" key="3">
    <source>
        <dbReference type="EMBL" id="RKF22410.1"/>
    </source>
</evidence>
<dbReference type="EMBL" id="RAPF01000002">
    <property type="protein sequence ID" value="RKF22410.1"/>
    <property type="molecule type" value="Genomic_DNA"/>
</dbReference>
<dbReference type="OrthoDB" id="7429207at2"/>
<feature type="domain" description="FecR N-terminal" evidence="2">
    <location>
        <begin position="16"/>
        <end position="57"/>
    </location>
</feature>
<proteinExistence type="predicted"/>
<name>A0A420EP16_9SPHN</name>
<dbReference type="Gene3D" id="2.60.120.1440">
    <property type="match status" value="1"/>
</dbReference>
<sequence length="339" mass="36438">MTSRGDLESDIDPLDREAVDWVVRLTVGQLAESDRVAFEHWIAASTAHERAFAAASDLCSHMRHLELPTAAETFERTAAQRTADSGGNVVPFGAKPRHPAMSRRSFLGGGAIAASLAGGLMVVNPPLALWPSLAELMADRRTGAGEQQSFRPVAGVEVELNSRSSSSRTLGGHGLELIAGEAFISVSNAQQPFKVFASTAHLSASQAAFNVQMMAGSLCVTCVEGTVTISRGAYSEPLRSGHEIVFDTYGKVQKAKADEFVRLAWRRGLLVLRGTTVSEAIPQINRYYPGRLVLTDNSKADWPVTGVFHIDQIDLAVVQLERLLEVEARHLPGGVVLLG</sequence>
<dbReference type="GO" id="GO:0016989">
    <property type="term" value="F:sigma factor antagonist activity"/>
    <property type="evidence" value="ECO:0007669"/>
    <property type="project" value="TreeGrafter"/>
</dbReference>
<evidence type="ECO:0000259" key="2">
    <source>
        <dbReference type="Pfam" id="PF16220"/>
    </source>
</evidence>